<dbReference type="EMBL" id="CP003539">
    <property type="protein sequence ID" value="AFX98993.1"/>
    <property type="molecule type" value="Genomic_DNA"/>
</dbReference>
<dbReference type="InterPro" id="IPR001296">
    <property type="entry name" value="Glyco_trans_1"/>
</dbReference>
<dbReference type="HOGENOM" id="CLU_009583_0_3_5"/>
<reference evidence="2 3" key="1">
    <citation type="journal article" date="2012" name="Proc. Natl. Acad. Sci. U.S.A.">
        <title>Genome streamlining and chemical defense in a coral reef symbiosis.</title>
        <authorList>
            <person name="Kwan J.C."/>
            <person name="Donia M.S."/>
            <person name="Han A.W."/>
            <person name="Hirose E."/>
            <person name="Haygood M.G."/>
            <person name="Schmidt E.W."/>
        </authorList>
    </citation>
    <scope>NUCLEOTIDE SEQUENCE [LARGE SCALE GENOMIC DNA]</scope>
    <source>
        <strain evidence="2 3">L2</strain>
    </source>
</reference>
<organism evidence="2 3">
    <name type="scientific">Candidatus Endolissoclinum faulkneri L2</name>
    <dbReference type="NCBI Taxonomy" id="1193729"/>
    <lineage>
        <taxon>Bacteria</taxon>
        <taxon>Pseudomonadati</taxon>
        <taxon>Pseudomonadota</taxon>
        <taxon>Alphaproteobacteria</taxon>
        <taxon>Rhodospirillales</taxon>
        <taxon>Rhodospirillaceae</taxon>
        <taxon>Candidatus Endolissoclinum</taxon>
    </lineage>
</organism>
<dbReference type="KEGG" id="thal:A1OE_808"/>
<dbReference type="PATRIC" id="fig|1193729.4.peg.443"/>
<dbReference type="CDD" id="cd03811">
    <property type="entry name" value="GT4_GT28_WabH-like"/>
    <property type="match status" value="1"/>
</dbReference>
<feature type="domain" description="Glycosyl transferase family 1" evidence="1">
    <location>
        <begin position="157"/>
        <end position="315"/>
    </location>
</feature>
<dbReference type="STRING" id="1193729.A1OE_808"/>
<dbReference type="OrthoDB" id="529131at2"/>
<dbReference type="Proteomes" id="UP000010077">
    <property type="component" value="Chromosome"/>
</dbReference>
<dbReference type="Gene3D" id="3.40.50.2000">
    <property type="entry name" value="Glycogen Phosphorylase B"/>
    <property type="match status" value="2"/>
</dbReference>
<evidence type="ECO:0000259" key="1">
    <source>
        <dbReference type="Pfam" id="PF00534"/>
    </source>
</evidence>
<dbReference type="PANTHER" id="PTHR12526">
    <property type="entry name" value="GLYCOSYLTRANSFERASE"/>
    <property type="match status" value="1"/>
</dbReference>
<keyword evidence="2" id="KW-0808">Transferase</keyword>
<protein>
    <submittedName>
        <fullName evidence="2">Glycosyl transferases group 1 family protein</fullName>
    </submittedName>
</protein>
<proteinExistence type="predicted"/>
<name>K7Z4Q9_9PROT</name>
<dbReference type="Pfam" id="PF00534">
    <property type="entry name" value="Glycos_transf_1"/>
    <property type="match status" value="1"/>
</dbReference>
<dbReference type="eggNOG" id="COG0438">
    <property type="taxonomic scope" value="Bacteria"/>
</dbReference>
<dbReference type="RefSeq" id="WP_015088491.1">
    <property type="nucleotide sequence ID" value="NC_019566.1"/>
</dbReference>
<dbReference type="GO" id="GO:0016757">
    <property type="term" value="F:glycosyltransferase activity"/>
    <property type="evidence" value="ECO:0007669"/>
    <property type="project" value="InterPro"/>
</dbReference>
<dbReference type="AlphaFoldDB" id="K7Z4Q9"/>
<dbReference type="SUPFAM" id="SSF53756">
    <property type="entry name" value="UDP-Glycosyltransferase/glycogen phosphorylase"/>
    <property type="match status" value="1"/>
</dbReference>
<keyword evidence="3" id="KW-1185">Reference proteome</keyword>
<evidence type="ECO:0000313" key="3">
    <source>
        <dbReference type="Proteomes" id="UP000010077"/>
    </source>
</evidence>
<evidence type="ECO:0000313" key="2">
    <source>
        <dbReference type="EMBL" id="AFX98993.1"/>
    </source>
</evidence>
<gene>
    <name evidence="2" type="ORF">A1OE_808</name>
</gene>
<sequence>MRILSIIAGAVNGGAETFFVNITSALAEAGEQCRAVIRPNQHRRAALEAAGVWVSEAPFCSCMDFYTKKSLHNVITKFQPDIVLSYMKRASAFMPEGTHAKVARLGGLYNLNYFLNCDHLVCITEGIRRYVIDQGWPNDQCSVIYNFAECDKTPALDRASLGVPEEATIIFTPSRLHRVKGLDLLMRAIEDQTQIYLWIAGSGPEKKLLKRLSLELGINDRVSFFGWRRDTGAFFRSCDIVVLPSRYEPFGTVMLEAWAYGKPLIATNTDGPVEFICNGSDGLLVTKDEVNSLRDALLLMIQNNELAHRLSNAGSARHAAEFSKVACIANYRALFRRLLR</sequence>
<accession>K7Z4Q9</accession>